<dbReference type="EMBL" id="VHSG01000012">
    <property type="protein sequence ID" value="TQV78853.1"/>
    <property type="molecule type" value="Genomic_DNA"/>
</dbReference>
<feature type="domain" description="HTH marR-type" evidence="4">
    <location>
        <begin position="1"/>
        <end position="145"/>
    </location>
</feature>
<dbReference type="PROSITE" id="PS50995">
    <property type="entry name" value="HTH_MARR_2"/>
    <property type="match status" value="1"/>
</dbReference>
<organism evidence="5 6">
    <name type="scientific">Exilibacterium tricleocarpae</name>
    <dbReference type="NCBI Taxonomy" id="2591008"/>
    <lineage>
        <taxon>Bacteria</taxon>
        <taxon>Pseudomonadati</taxon>
        <taxon>Pseudomonadota</taxon>
        <taxon>Gammaproteobacteria</taxon>
        <taxon>Cellvibrionales</taxon>
        <taxon>Cellvibrionaceae</taxon>
        <taxon>Exilibacterium</taxon>
    </lineage>
</organism>
<sequence length="167" mass="19172">MTEDRPKSLLLNHFIPYRMVNLAKRISDSCAGIYRDDFDITIPEWRILARLAEHDAQNSRCLGEVTFMDKSKVSRAVKLLDNKGYLVKRKDRDDNRVTYLSLSTAGRRLYQAIVPKALEWESRLIGALDISEYRDLMRILEKLERQLGVMDGVEPQSVPDRDSAAGS</sequence>
<dbReference type="InterPro" id="IPR036390">
    <property type="entry name" value="WH_DNA-bd_sf"/>
</dbReference>
<reference evidence="5 6" key="1">
    <citation type="submission" date="2019-06" db="EMBL/GenBank/DDBJ databases">
        <title>Whole genome sequence for Cellvibrionaceae sp. R142.</title>
        <authorList>
            <person name="Wang G."/>
        </authorList>
    </citation>
    <scope>NUCLEOTIDE SEQUENCE [LARGE SCALE GENOMIC DNA]</scope>
    <source>
        <strain evidence="5 6">R142</strain>
    </source>
</reference>
<evidence type="ECO:0000313" key="6">
    <source>
        <dbReference type="Proteomes" id="UP000319732"/>
    </source>
</evidence>
<dbReference type="SMART" id="SM00347">
    <property type="entry name" value="HTH_MARR"/>
    <property type="match status" value="1"/>
</dbReference>
<gene>
    <name evidence="5" type="ORF">FKG94_12605</name>
</gene>
<comment type="caution">
    <text evidence="5">The sequence shown here is derived from an EMBL/GenBank/DDBJ whole genome shotgun (WGS) entry which is preliminary data.</text>
</comment>
<protein>
    <submittedName>
        <fullName evidence="5">MarR family transcriptional regulator</fullName>
    </submittedName>
</protein>
<evidence type="ECO:0000256" key="1">
    <source>
        <dbReference type="ARBA" id="ARBA00023015"/>
    </source>
</evidence>
<dbReference type="InterPro" id="IPR000835">
    <property type="entry name" value="HTH_MarR-typ"/>
</dbReference>
<dbReference type="Pfam" id="PF12802">
    <property type="entry name" value="MarR_2"/>
    <property type="match status" value="1"/>
</dbReference>
<dbReference type="GO" id="GO:0003700">
    <property type="term" value="F:DNA-binding transcription factor activity"/>
    <property type="evidence" value="ECO:0007669"/>
    <property type="project" value="InterPro"/>
</dbReference>
<dbReference type="OrthoDB" id="8906692at2"/>
<name>A0A545TNQ4_9GAMM</name>
<dbReference type="SUPFAM" id="SSF46785">
    <property type="entry name" value="Winged helix' DNA-binding domain"/>
    <property type="match status" value="1"/>
</dbReference>
<dbReference type="Proteomes" id="UP000319732">
    <property type="component" value="Unassembled WGS sequence"/>
</dbReference>
<dbReference type="InterPro" id="IPR036388">
    <property type="entry name" value="WH-like_DNA-bd_sf"/>
</dbReference>
<keyword evidence="6" id="KW-1185">Reference proteome</keyword>
<dbReference type="AlphaFoldDB" id="A0A545TNQ4"/>
<evidence type="ECO:0000259" key="4">
    <source>
        <dbReference type="PROSITE" id="PS50995"/>
    </source>
</evidence>
<dbReference type="Gene3D" id="1.10.10.10">
    <property type="entry name" value="Winged helix-like DNA-binding domain superfamily/Winged helix DNA-binding domain"/>
    <property type="match status" value="1"/>
</dbReference>
<dbReference type="PANTHER" id="PTHR42756">
    <property type="entry name" value="TRANSCRIPTIONAL REGULATOR, MARR"/>
    <property type="match status" value="1"/>
</dbReference>
<dbReference type="GO" id="GO:0003677">
    <property type="term" value="F:DNA binding"/>
    <property type="evidence" value="ECO:0007669"/>
    <property type="project" value="UniProtKB-KW"/>
</dbReference>
<evidence type="ECO:0000256" key="2">
    <source>
        <dbReference type="ARBA" id="ARBA00023125"/>
    </source>
</evidence>
<evidence type="ECO:0000313" key="5">
    <source>
        <dbReference type="EMBL" id="TQV78853.1"/>
    </source>
</evidence>
<dbReference type="PANTHER" id="PTHR42756:SF1">
    <property type="entry name" value="TRANSCRIPTIONAL REPRESSOR OF EMRAB OPERON"/>
    <property type="match status" value="1"/>
</dbReference>
<proteinExistence type="predicted"/>
<dbReference type="RefSeq" id="WP_142904688.1">
    <property type="nucleotide sequence ID" value="NZ_ML660093.1"/>
</dbReference>
<accession>A0A545TNQ4</accession>
<keyword evidence="2" id="KW-0238">DNA-binding</keyword>
<keyword evidence="1" id="KW-0805">Transcription regulation</keyword>
<evidence type="ECO:0000256" key="3">
    <source>
        <dbReference type="ARBA" id="ARBA00023163"/>
    </source>
</evidence>
<keyword evidence="3" id="KW-0804">Transcription</keyword>